<feature type="compositionally biased region" description="Polar residues" evidence="1">
    <location>
        <begin position="677"/>
        <end position="690"/>
    </location>
</feature>
<protein>
    <submittedName>
        <fullName evidence="2">(Perigord truffle) hypothetical protein</fullName>
    </submittedName>
</protein>
<accession>D5G4J2</accession>
<feature type="compositionally biased region" description="Acidic residues" evidence="1">
    <location>
        <begin position="705"/>
        <end position="719"/>
    </location>
</feature>
<dbReference type="AlphaFoldDB" id="D5G4J2"/>
<sequence length="902" mass="99075">MNLRCGWQPGDVYAPVIFETLEDATRAYKELAGRKLGRSTVWLSWEMPNTIVYIMNIKPMTKSYRILSLLQGYRLYGNLVRRPHMMIAAFRNPEEAEIAVSRLQGTRVDGELLQFSILRGQHASEFVGYDRSLSCYMCLRTFRSGTRAVSIIATPPLRLSLAVESPVYYELSFNLGENPQITLHDSQVLPTVTSRDIALRIRCAGHTAIRAGPQGGASNFVRFMNVFREDISRSGGMMDVGVVLEDPLDALKVETFFGESVPPASRVIPEMGGELRSYYGVTAGESSGVQENGGQRGNVLYSSAFNKPEPSRRASAGSTSDRPSCPGVNGTPLGRRANRKSKPHDSANTRGMGGERVLPIGLIKPGWLSPGYPPPDPSGASEVFAYSDPQPKVRQFPFSSTQPPASTMRPLIFGQFQQGPQLLPGGGQKTLTDVLKGSENSEKRAGDIGVAVGAMEDRWVDALPERMDGDGNGLFQSEAHIKRSSSDSASSSWSFLHRSYNGQAISSSSSAPVGSVGESVTQAFGQMHYTDDSNSEATESAPAEIVDLTVGNGKEGGRFEKSGNPRKERRKIPIVDSSDGDSRSELGSRAAMAWREGSTRKKKKSKRKEKVPSDEGMASGSGGEQPAVQRRRHKKGKRGKGKEIAHSDGSMEFQSDQDRPGPSNPRKESRQKKISKQVESPSGYESPTSSKIKKKKKKKKRKAEEAEEVQEGTDVDMDASDPPRRLTRKRRGGRQLSVSESEDAIQPLIEGISETHVARGPSTSRLKSPADTSSSDPKTKKRKRNRTSSLSPILDPIPPPPPADLSSSPARPGESIDMACRRHDIEGEIHRINLQQHELSVRELDLRHELVKLRYQARVEAGAQGSTYANCMCSACGEYGHKKNNRAKCKKHEKYKDWYPER</sequence>
<evidence type="ECO:0000313" key="2">
    <source>
        <dbReference type="EMBL" id="CAZ79435.1"/>
    </source>
</evidence>
<feature type="compositionally biased region" description="Basic residues" evidence="1">
    <location>
        <begin position="629"/>
        <end position="640"/>
    </location>
</feature>
<feature type="compositionally biased region" description="Basic residues" evidence="1">
    <location>
        <begin position="691"/>
        <end position="701"/>
    </location>
</feature>
<dbReference type="SUPFAM" id="SSF54928">
    <property type="entry name" value="RNA-binding domain, RBD"/>
    <property type="match status" value="1"/>
</dbReference>
<feature type="region of interest" description="Disordered" evidence="1">
    <location>
        <begin position="531"/>
        <end position="814"/>
    </location>
</feature>
<feature type="region of interest" description="Disordered" evidence="1">
    <location>
        <begin position="286"/>
        <end position="356"/>
    </location>
</feature>
<gene>
    <name evidence="2" type="ORF">GSTUM_00004175001</name>
</gene>
<feature type="compositionally biased region" description="Basic residues" evidence="1">
    <location>
        <begin position="600"/>
        <end position="609"/>
    </location>
</feature>
<name>D5G4J2_TUBMM</name>
<dbReference type="GeneID" id="9184067"/>
<dbReference type="HOGENOM" id="CLU_321374_0_0_1"/>
<evidence type="ECO:0000313" key="3">
    <source>
        <dbReference type="Proteomes" id="UP000006911"/>
    </source>
</evidence>
<dbReference type="GO" id="GO:0003676">
    <property type="term" value="F:nucleic acid binding"/>
    <property type="evidence" value="ECO:0007669"/>
    <property type="project" value="InterPro"/>
</dbReference>
<dbReference type="Proteomes" id="UP000006911">
    <property type="component" value="Unassembled WGS sequence"/>
</dbReference>
<reference evidence="2 3" key="1">
    <citation type="journal article" date="2010" name="Nature">
        <title>Perigord black truffle genome uncovers evolutionary origins and mechanisms of symbiosis.</title>
        <authorList>
            <person name="Martin F."/>
            <person name="Kohler A."/>
            <person name="Murat C."/>
            <person name="Balestrini R."/>
            <person name="Coutinho P.M."/>
            <person name="Jaillon O."/>
            <person name="Montanini B."/>
            <person name="Morin E."/>
            <person name="Noel B."/>
            <person name="Percudani R."/>
            <person name="Porcel B."/>
            <person name="Rubini A."/>
            <person name="Amicucci A."/>
            <person name="Amselem J."/>
            <person name="Anthouard V."/>
            <person name="Arcioni S."/>
            <person name="Artiguenave F."/>
            <person name="Aury J.M."/>
            <person name="Ballario P."/>
            <person name="Bolchi A."/>
            <person name="Brenna A."/>
            <person name="Brun A."/>
            <person name="Buee M."/>
            <person name="Cantarel B."/>
            <person name="Chevalier G."/>
            <person name="Couloux A."/>
            <person name="Da Silva C."/>
            <person name="Denoeud F."/>
            <person name="Duplessis S."/>
            <person name="Ghignone S."/>
            <person name="Hilselberger B."/>
            <person name="Iotti M."/>
            <person name="Marcais B."/>
            <person name="Mello A."/>
            <person name="Miranda M."/>
            <person name="Pacioni G."/>
            <person name="Quesneville H."/>
            <person name="Riccioni C."/>
            <person name="Ruotolo R."/>
            <person name="Splivallo R."/>
            <person name="Stocchi V."/>
            <person name="Tisserant E."/>
            <person name="Viscomi A.R."/>
            <person name="Zambonelli A."/>
            <person name="Zampieri E."/>
            <person name="Henrissat B."/>
            <person name="Lebrun M.H."/>
            <person name="Paolocci F."/>
            <person name="Bonfante P."/>
            <person name="Ottonello S."/>
            <person name="Wincker P."/>
        </authorList>
    </citation>
    <scope>NUCLEOTIDE SEQUENCE [LARGE SCALE GENOMIC DNA]</scope>
    <source>
        <strain evidence="2 3">Mel28</strain>
    </source>
</reference>
<feature type="compositionally biased region" description="Basic and acidic residues" evidence="1">
    <location>
        <begin position="555"/>
        <end position="566"/>
    </location>
</feature>
<proteinExistence type="predicted"/>
<feature type="compositionally biased region" description="Polar residues" evidence="1">
    <location>
        <begin position="761"/>
        <end position="776"/>
    </location>
</feature>
<dbReference type="RefSeq" id="XP_002842515.1">
    <property type="nucleotide sequence ID" value="XM_002842469.1"/>
</dbReference>
<keyword evidence="3" id="KW-1185">Reference proteome</keyword>
<dbReference type="InterPro" id="IPR035979">
    <property type="entry name" value="RBD_domain_sf"/>
</dbReference>
<organism evidence="2 3">
    <name type="scientific">Tuber melanosporum (strain Mel28)</name>
    <name type="common">Perigord black truffle</name>
    <dbReference type="NCBI Taxonomy" id="656061"/>
    <lineage>
        <taxon>Eukaryota</taxon>
        <taxon>Fungi</taxon>
        <taxon>Dikarya</taxon>
        <taxon>Ascomycota</taxon>
        <taxon>Pezizomycotina</taxon>
        <taxon>Pezizomycetes</taxon>
        <taxon>Pezizales</taxon>
        <taxon>Tuberaceae</taxon>
        <taxon>Tuber</taxon>
    </lineage>
</organism>
<evidence type="ECO:0000256" key="1">
    <source>
        <dbReference type="SAM" id="MobiDB-lite"/>
    </source>
</evidence>
<dbReference type="InParanoid" id="D5G4J2"/>
<dbReference type="EMBL" id="FN429987">
    <property type="protein sequence ID" value="CAZ79435.1"/>
    <property type="molecule type" value="Genomic_DNA"/>
</dbReference>
<dbReference type="KEGG" id="tml:GSTUM_00004175001"/>